<dbReference type="CDD" id="cd04301">
    <property type="entry name" value="NAT_SF"/>
    <property type="match status" value="1"/>
</dbReference>
<dbReference type="InterPro" id="IPR000182">
    <property type="entry name" value="GNAT_dom"/>
</dbReference>
<comment type="caution">
    <text evidence="2">The sequence shown here is derived from an EMBL/GenBank/DDBJ whole genome shotgun (WGS) entry which is preliminary data.</text>
</comment>
<dbReference type="Proteomes" id="UP001597402">
    <property type="component" value="Unassembled WGS sequence"/>
</dbReference>
<evidence type="ECO:0000313" key="2">
    <source>
        <dbReference type="EMBL" id="MFD2093205.1"/>
    </source>
</evidence>
<dbReference type="EC" id="2.3.-.-" evidence="2"/>
<dbReference type="Gene3D" id="3.40.630.30">
    <property type="match status" value="1"/>
</dbReference>
<keyword evidence="3" id="KW-1185">Reference proteome</keyword>
<accession>A0ABW4XEV0</accession>
<proteinExistence type="predicted"/>
<keyword evidence="2" id="KW-0012">Acyltransferase</keyword>
<dbReference type="Pfam" id="PF00583">
    <property type="entry name" value="Acetyltransf_1"/>
    <property type="match status" value="1"/>
</dbReference>
<dbReference type="RefSeq" id="WP_376878511.1">
    <property type="nucleotide sequence ID" value="NZ_JBHUHP010000016.1"/>
</dbReference>
<protein>
    <submittedName>
        <fullName evidence="2">GNAT family N-acetyltransferase</fullName>
        <ecNumber evidence="2">2.3.-.-</ecNumber>
    </submittedName>
</protein>
<name>A0ABW4XEV0_9ACTN</name>
<keyword evidence="2" id="KW-0808">Transferase</keyword>
<reference evidence="3" key="1">
    <citation type="journal article" date="2019" name="Int. J. Syst. Evol. Microbiol.">
        <title>The Global Catalogue of Microorganisms (GCM) 10K type strain sequencing project: providing services to taxonomists for standard genome sequencing and annotation.</title>
        <authorList>
            <consortium name="The Broad Institute Genomics Platform"/>
            <consortium name="The Broad Institute Genome Sequencing Center for Infectious Disease"/>
            <person name="Wu L."/>
            <person name="Ma J."/>
        </authorList>
    </citation>
    <scope>NUCLEOTIDE SEQUENCE [LARGE SCALE GENOMIC DNA]</scope>
    <source>
        <strain evidence="3">JCM 3338</strain>
    </source>
</reference>
<evidence type="ECO:0000313" key="3">
    <source>
        <dbReference type="Proteomes" id="UP001597402"/>
    </source>
</evidence>
<dbReference type="PROSITE" id="PS51186">
    <property type="entry name" value="GNAT"/>
    <property type="match status" value="1"/>
</dbReference>
<dbReference type="InterPro" id="IPR016181">
    <property type="entry name" value="Acyl_CoA_acyltransferase"/>
</dbReference>
<evidence type="ECO:0000259" key="1">
    <source>
        <dbReference type="PROSITE" id="PS51186"/>
    </source>
</evidence>
<dbReference type="EMBL" id="JBHUHP010000016">
    <property type="protein sequence ID" value="MFD2093205.1"/>
    <property type="molecule type" value="Genomic_DNA"/>
</dbReference>
<gene>
    <name evidence="2" type="ORF">ACFSHS_16700</name>
</gene>
<sequence>MFRIVTGVDGAPSMLEVVDRPGLLASDVAVRPLVPGDADTVRLVFDGLSPESRRTRFLAPMPTLSPSMLERLVDVDHDRHGCWVALVEGWPVGIGRYVRLTGDPTAAEVALEVVDEYQGHGLGRMLLEVVATAAADVGVRSLLWVMDPGNSAIRSLAIPLGGRFTVEYGTLEGTTPLPEVPATDACRIGRVARAARKRAADRRVAA</sequence>
<feature type="domain" description="N-acetyltransferase" evidence="1">
    <location>
        <begin position="28"/>
        <end position="184"/>
    </location>
</feature>
<dbReference type="SUPFAM" id="SSF55729">
    <property type="entry name" value="Acyl-CoA N-acyltransferases (Nat)"/>
    <property type="match status" value="1"/>
</dbReference>
<organism evidence="2 3">
    <name type="scientific">Blastococcus deserti</name>
    <dbReference type="NCBI Taxonomy" id="2259033"/>
    <lineage>
        <taxon>Bacteria</taxon>
        <taxon>Bacillati</taxon>
        <taxon>Actinomycetota</taxon>
        <taxon>Actinomycetes</taxon>
        <taxon>Geodermatophilales</taxon>
        <taxon>Geodermatophilaceae</taxon>
        <taxon>Blastococcus</taxon>
    </lineage>
</organism>
<dbReference type="GO" id="GO:0016746">
    <property type="term" value="F:acyltransferase activity"/>
    <property type="evidence" value="ECO:0007669"/>
    <property type="project" value="UniProtKB-KW"/>
</dbReference>